<reference evidence="3" key="1">
    <citation type="submission" date="2016-10" db="EMBL/GenBank/DDBJ databases">
        <authorList>
            <person name="Varghese N."/>
            <person name="Submissions S."/>
        </authorList>
    </citation>
    <scope>NUCLEOTIDE SEQUENCE [LARGE SCALE GENOMIC DNA]</scope>
    <source>
        <strain evidence="3">DSM 25811 / CCM 8410 / LMG 26954 / E90</strain>
    </source>
</reference>
<evidence type="ECO:0000313" key="3">
    <source>
        <dbReference type="Proteomes" id="UP000198757"/>
    </source>
</evidence>
<evidence type="ECO:0000256" key="1">
    <source>
        <dbReference type="SAM" id="Phobius"/>
    </source>
</evidence>
<accession>A0A1G6LXS0</accession>
<dbReference type="EMBL" id="FMZO01000002">
    <property type="protein sequence ID" value="SDC48063.1"/>
    <property type="molecule type" value="Genomic_DNA"/>
</dbReference>
<keyword evidence="1" id="KW-0812">Transmembrane</keyword>
<keyword evidence="1" id="KW-1133">Transmembrane helix</keyword>
<feature type="transmembrane region" description="Helical" evidence="1">
    <location>
        <begin position="28"/>
        <end position="49"/>
    </location>
</feature>
<dbReference type="OrthoDB" id="711075at2"/>
<gene>
    <name evidence="2" type="ORF">SAMN04487894_102493</name>
</gene>
<evidence type="ECO:0000313" key="2">
    <source>
        <dbReference type="EMBL" id="SDC48063.1"/>
    </source>
</evidence>
<organism evidence="2 3">
    <name type="scientific">Niabella drilacis (strain DSM 25811 / CCM 8410 / CCUG 62505 / LMG 26954 / E90)</name>
    <dbReference type="NCBI Taxonomy" id="1285928"/>
    <lineage>
        <taxon>Bacteria</taxon>
        <taxon>Pseudomonadati</taxon>
        <taxon>Bacteroidota</taxon>
        <taxon>Chitinophagia</taxon>
        <taxon>Chitinophagales</taxon>
        <taxon>Chitinophagaceae</taxon>
        <taxon>Niabella</taxon>
    </lineage>
</organism>
<proteinExistence type="predicted"/>
<feature type="transmembrane region" description="Helical" evidence="1">
    <location>
        <begin position="55"/>
        <end position="74"/>
    </location>
</feature>
<dbReference type="AlphaFoldDB" id="A0A1G6LXS0"/>
<sequence length="177" mass="20286">MTARDKYKAEETPQSFSLQPHYHLLKSLFWFFIAILGIAGGMYFFYQQLGEGGQVLGYSIIIYLFLHGLYDFIFRVNVRYVFDKASNAVYRINTPFPKKQLMTLDELVIFTSAEQGCWHYAMGARKRQFIKSYTLSEDFGPGKKSMRLLGAYEAEVLDPILRLSASSAVRGRYTPAG</sequence>
<dbReference type="RefSeq" id="WP_090389093.1">
    <property type="nucleotide sequence ID" value="NZ_FMZO01000002.1"/>
</dbReference>
<keyword evidence="3" id="KW-1185">Reference proteome</keyword>
<dbReference type="STRING" id="1285928.SAMN04487894_102493"/>
<keyword evidence="1" id="KW-0472">Membrane</keyword>
<dbReference type="Proteomes" id="UP000198757">
    <property type="component" value="Unassembled WGS sequence"/>
</dbReference>
<protein>
    <submittedName>
        <fullName evidence="2">Uncharacterized protein</fullName>
    </submittedName>
</protein>
<name>A0A1G6LXS0_NIADE</name>